<evidence type="ECO:0000313" key="3">
    <source>
        <dbReference type="Proteomes" id="UP001596031"/>
    </source>
</evidence>
<dbReference type="EMBL" id="JBHSMS010000057">
    <property type="protein sequence ID" value="MFC5512873.1"/>
    <property type="molecule type" value="Genomic_DNA"/>
</dbReference>
<accession>A0ABW0PLF4</accession>
<evidence type="ECO:0000313" key="2">
    <source>
        <dbReference type="EMBL" id="MFC5512873.1"/>
    </source>
</evidence>
<gene>
    <name evidence="2" type="ORF">ACFPOU_17360</name>
</gene>
<dbReference type="InterPro" id="IPR032874">
    <property type="entry name" value="DDE_dom"/>
</dbReference>
<keyword evidence="3" id="KW-1185">Reference proteome</keyword>
<dbReference type="Proteomes" id="UP001596031">
    <property type="component" value="Unassembled WGS sequence"/>
</dbReference>
<reference evidence="3" key="1">
    <citation type="journal article" date="2019" name="Int. J. Syst. Evol. Microbiol.">
        <title>The Global Catalogue of Microorganisms (GCM) 10K type strain sequencing project: providing services to taxonomists for standard genome sequencing and annotation.</title>
        <authorList>
            <consortium name="The Broad Institute Genomics Platform"/>
            <consortium name="The Broad Institute Genome Sequencing Center for Infectious Disease"/>
            <person name="Wu L."/>
            <person name="Ma J."/>
        </authorList>
    </citation>
    <scope>NUCLEOTIDE SEQUENCE [LARGE SCALE GENOMIC DNA]</scope>
    <source>
        <strain evidence="3">CCUG 38813</strain>
    </source>
</reference>
<organism evidence="2 3">
    <name type="scientific">Massilia jejuensis</name>
    <dbReference type="NCBI Taxonomy" id="648894"/>
    <lineage>
        <taxon>Bacteria</taxon>
        <taxon>Pseudomonadati</taxon>
        <taxon>Pseudomonadota</taxon>
        <taxon>Betaproteobacteria</taxon>
        <taxon>Burkholderiales</taxon>
        <taxon>Oxalobacteraceae</taxon>
        <taxon>Telluria group</taxon>
        <taxon>Massilia</taxon>
    </lineage>
</organism>
<name>A0ABW0PLF4_9BURK</name>
<protein>
    <submittedName>
        <fullName evidence="2">DDE-type integrase/transposase/recombinase</fullName>
    </submittedName>
</protein>
<sequence>MMEVATCGAIKAASDGIDAGLAVPIPVRRVGHPNNIVEQDRRAIKRLTRAMLGLQSFRSAGNVLAGIGFMHMTRKRQSAIDSTAVMSFADQFYSLAGQVRPE</sequence>
<evidence type="ECO:0000259" key="1">
    <source>
        <dbReference type="Pfam" id="PF13610"/>
    </source>
</evidence>
<dbReference type="RefSeq" id="WP_379723979.1">
    <property type="nucleotide sequence ID" value="NZ_JBHSMS010000057.1"/>
</dbReference>
<dbReference type="Pfam" id="PF13610">
    <property type="entry name" value="DDE_Tnp_IS240"/>
    <property type="match status" value="1"/>
</dbReference>
<proteinExistence type="predicted"/>
<feature type="domain" description="DDE" evidence="1">
    <location>
        <begin position="30"/>
        <end position="76"/>
    </location>
</feature>
<comment type="caution">
    <text evidence="2">The sequence shown here is derived from an EMBL/GenBank/DDBJ whole genome shotgun (WGS) entry which is preliminary data.</text>
</comment>